<comment type="function">
    <text evidence="14">Cadherins are calcium-dependent cell adhesion proteins.</text>
</comment>
<keyword evidence="9 16" id="KW-1133">Transmembrane helix</keyword>
<dbReference type="GO" id="GO:0016477">
    <property type="term" value="P:cell migration"/>
    <property type="evidence" value="ECO:0000318"/>
    <property type="project" value="GO_Central"/>
</dbReference>
<evidence type="ECO:0000256" key="11">
    <source>
        <dbReference type="ARBA" id="ARBA00023180"/>
    </source>
</evidence>
<feature type="domain" description="Cadherin" evidence="18">
    <location>
        <begin position="271"/>
        <end position="388"/>
    </location>
</feature>
<keyword evidence="5 17" id="KW-0732">Signal</keyword>
<organism evidence="19 20">
    <name type="scientific">Ciona intestinalis</name>
    <name type="common">Transparent sea squirt</name>
    <name type="synonym">Ascidia intestinalis</name>
    <dbReference type="NCBI Taxonomy" id="7719"/>
    <lineage>
        <taxon>Eukaryota</taxon>
        <taxon>Metazoa</taxon>
        <taxon>Chordata</taxon>
        <taxon>Tunicata</taxon>
        <taxon>Ascidiacea</taxon>
        <taxon>Phlebobranchia</taxon>
        <taxon>Cionidae</taxon>
        <taxon>Ciona</taxon>
    </lineage>
</organism>
<proteinExistence type="predicted"/>
<evidence type="ECO:0000256" key="6">
    <source>
        <dbReference type="ARBA" id="ARBA00022737"/>
    </source>
</evidence>
<dbReference type="SMART" id="SM00112">
    <property type="entry name" value="CA"/>
    <property type="match status" value="5"/>
</dbReference>
<evidence type="ECO:0000256" key="5">
    <source>
        <dbReference type="ARBA" id="ARBA00022729"/>
    </source>
</evidence>
<keyword evidence="4" id="KW-0479">Metal-binding</keyword>
<name>F6PH03_CIOIN</name>
<dbReference type="HOGENOM" id="CLU_005284_2_0_1"/>
<dbReference type="OMA" id="NICRCND"/>
<reference evidence="19" key="2">
    <citation type="journal article" date="2008" name="Genome Biol.">
        <title>Improved genome assembly and evidence-based global gene model set for the chordate Ciona intestinalis: new insight into intron and operon populations.</title>
        <authorList>
            <person name="Satou Y."/>
            <person name="Mineta K."/>
            <person name="Ogasawara M."/>
            <person name="Sasakura Y."/>
            <person name="Shoguchi E."/>
            <person name="Ueno K."/>
            <person name="Yamada L."/>
            <person name="Matsumoto J."/>
            <person name="Wasserscheid J."/>
            <person name="Dewar K."/>
            <person name="Wiley G.B."/>
            <person name="Macmil S.L."/>
            <person name="Roe B.A."/>
            <person name="Zeller R.W."/>
            <person name="Hastings K.E."/>
            <person name="Lemaire P."/>
            <person name="Lindquist E."/>
            <person name="Endo T."/>
            <person name="Hotta K."/>
            <person name="Inaba K."/>
        </authorList>
    </citation>
    <scope>NUCLEOTIDE SEQUENCE [LARGE SCALE GENOMIC DNA]</scope>
    <source>
        <strain evidence="19">wild type</strain>
    </source>
</reference>
<dbReference type="InterPro" id="IPR002126">
    <property type="entry name" value="Cadherin-like_dom"/>
</dbReference>
<dbReference type="InterPro" id="IPR015919">
    <property type="entry name" value="Cadherin-like_sf"/>
</dbReference>
<dbReference type="PANTHER" id="PTHR24027:SF422">
    <property type="entry name" value="CADHERIN DOMAIN-CONTAINING PROTEIN"/>
    <property type="match status" value="1"/>
</dbReference>
<dbReference type="InParanoid" id="F6PH03"/>
<dbReference type="GO" id="GO:0044331">
    <property type="term" value="P:cell-cell adhesion mediated by cadherin"/>
    <property type="evidence" value="ECO:0000318"/>
    <property type="project" value="GO_Central"/>
</dbReference>
<evidence type="ECO:0000313" key="20">
    <source>
        <dbReference type="Proteomes" id="UP000008144"/>
    </source>
</evidence>
<evidence type="ECO:0000256" key="1">
    <source>
        <dbReference type="ARBA" id="ARBA00004251"/>
    </source>
</evidence>
<evidence type="ECO:0000256" key="9">
    <source>
        <dbReference type="ARBA" id="ARBA00022989"/>
    </source>
</evidence>
<dbReference type="PROSITE" id="PS00232">
    <property type="entry name" value="CADHERIN_1"/>
    <property type="match status" value="2"/>
</dbReference>
<evidence type="ECO:0000256" key="14">
    <source>
        <dbReference type="RuleBase" id="RU004357"/>
    </source>
</evidence>
<evidence type="ECO:0000259" key="18">
    <source>
        <dbReference type="PROSITE" id="PS50268"/>
    </source>
</evidence>
<dbReference type="InterPro" id="IPR027397">
    <property type="entry name" value="Catenin-bd_sf"/>
</dbReference>
<dbReference type="InterPro" id="IPR039808">
    <property type="entry name" value="Cadherin"/>
</dbReference>
<dbReference type="GO" id="GO:0007043">
    <property type="term" value="P:cell-cell junction assembly"/>
    <property type="evidence" value="ECO:0000318"/>
    <property type="project" value="GO_Central"/>
</dbReference>
<dbReference type="AlphaFoldDB" id="F6PH03"/>
<feature type="domain" description="Cadherin" evidence="18">
    <location>
        <begin position="153"/>
        <end position="270"/>
    </location>
</feature>
<dbReference type="GO" id="GO:0000902">
    <property type="term" value="P:cell morphogenesis"/>
    <property type="evidence" value="ECO:0000318"/>
    <property type="project" value="GO_Central"/>
</dbReference>
<evidence type="ECO:0000256" key="3">
    <source>
        <dbReference type="ARBA" id="ARBA00022692"/>
    </source>
</evidence>
<evidence type="ECO:0000256" key="16">
    <source>
        <dbReference type="SAM" id="Phobius"/>
    </source>
</evidence>
<dbReference type="GO" id="GO:0034332">
    <property type="term" value="P:adherens junction organization"/>
    <property type="evidence" value="ECO:0000318"/>
    <property type="project" value="GO_Central"/>
</dbReference>
<dbReference type="PANTHER" id="PTHR24027">
    <property type="entry name" value="CADHERIN-23"/>
    <property type="match status" value="1"/>
</dbReference>
<reference evidence="19" key="3">
    <citation type="submission" date="2025-08" db="UniProtKB">
        <authorList>
            <consortium name="Ensembl"/>
        </authorList>
    </citation>
    <scope>IDENTIFICATION</scope>
</reference>
<keyword evidence="10 16" id="KW-0472">Membrane</keyword>
<dbReference type="PRINTS" id="PR00205">
    <property type="entry name" value="CADHERIN"/>
</dbReference>
<dbReference type="GO" id="GO:0005912">
    <property type="term" value="C:adherens junction"/>
    <property type="evidence" value="ECO:0000318"/>
    <property type="project" value="GO_Central"/>
</dbReference>
<dbReference type="STRING" id="7719.ENSCINP00000013407"/>
<dbReference type="GO" id="GO:0016342">
    <property type="term" value="C:catenin complex"/>
    <property type="evidence" value="ECO:0000318"/>
    <property type="project" value="GO_Central"/>
</dbReference>
<sequence length="798" mass="86057">MRGVGSAITLVIVISLQIILPSEGKFFNKLINQAKRNRVKRSWSYPVISIPETTDRDPPFVRKNILDITNDNPNVKTYELQNEDPTKFAIEFSAVDPSAGASIWQLVGLDRDVPGGDKYIFYAVVRDAAGNELDRVTLEVVVTDRNDNKPIFDISTLQGSVQEGVSPGTPVMTVVANDADDPKSLDQNGKVNYVLGPEEEVPPAPGGRRRFAISPTGVITVVGDLDIETAPTVNVVIIAKDGFIGASSGWSASATATIQIQDANDNKPVFQNTPYNAKQGELLPLRSTVFTVSATDADIDLENKGVTFEIVAGNDDNTFIVQSYPRGAGASTGDIILNKNLDYENGPKQYTLLVKAFNAQASNSGVQQFQATETVIVNVLDENEPPVFINQPYAGNIVENDVPKPNIAFVRAQDYDFGGNQTVTYGMVSTEGWFTIAADGAISSVGPVDREHPSVNQTNSVYTLVVSAIDNYRVKATATANVAITIGDKNDNAPEPDGPWTVTICEKPPTPFVTNIKIKDLDEPQNGAPFSVSLNDNSGLWVFKILSGDPMSRSINTLTKSFDVAQQSKYEVPIIMSDGATPPEPKLTSTNTLVINICRCNDNGEFNCEKMVPVAGAGFPVAVLIAIIAAILILLIIVLAVVAYRRRQQAGLEKEVLLDDDDVRENLQAYHDEGGGEEDNDGYDISALQAQPPNTGKPKVVDVQPLGGAQPEIRRPIQPDTDIGNYIGDAKQQADNDPTAPPFDSLLVFDYEGQGSDAGSLSSLNSGTTDASQDYDYLNNWGPRFKKLADMYGGGESD</sequence>
<evidence type="ECO:0000256" key="8">
    <source>
        <dbReference type="ARBA" id="ARBA00022889"/>
    </source>
</evidence>
<keyword evidence="8 13" id="KW-0130">Cell adhesion</keyword>
<keyword evidence="2" id="KW-1003">Cell membrane</keyword>
<comment type="subcellular location">
    <subcellularLocation>
        <location evidence="1 13">Cell membrane</location>
        <topology evidence="1 13">Single-pass type I membrane protein</topology>
    </subcellularLocation>
</comment>
<dbReference type="GO" id="GO:0005509">
    <property type="term" value="F:calcium ion binding"/>
    <property type="evidence" value="ECO:0007669"/>
    <property type="project" value="UniProtKB-UniRule"/>
</dbReference>
<accession>F6PH03</accession>
<evidence type="ECO:0000256" key="13">
    <source>
        <dbReference type="RuleBase" id="RU003318"/>
    </source>
</evidence>
<feature type="transmembrane region" description="Helical" evidence="16">
    <location>
        <begin position="617"/>
        <end position="644"/>
    </location>
</feature>
<dbReference type="GO" id="GO:0016339">
    <property type="term" value="P:calcium-dependent cell-cell adhesion via plasma membrane cell adhesion molecules"/>
    <property type="evidence" value="ECO:0000318"/>
    <property type="project" value="GO_Central"/>
</dbReference>
<evidence type="ECO:0000256" key="17">
    <source>
        <dbReference type="SAM" id="SignalP"/>
    </source>
</evidence>
<dbReference type="Ensembl" id="ENSCINT00000013407.3">
    <property type="protein sequence ID" value="ENSCINP00000013407.3"/>
    <property type="gene ID" value="ENSCING00000006530.3"/>
</dbReference>
<feature type="domain" description="Cadherin" evidence="18">
    <location>
        <begin position="496"/>
        <end position="615"/>
    </location>
</feature>
<dbReference type="Gene3D" id="2.60.40.60">
    <property type="entry name" value="Cadherins"/>
    <property type="match status" value="5"/>
</dbReference>
<dbReference type="GO" id="GO:0045296">
    <property type="term" value="F:cadherin binding"/>
    <property type="evidence" value="ECO:0000318"/>
    <property type="project" value="GO_Central"/>
</dbReference>
<dbReference type="Gene3D" id="4.10.900.10">
    <property type="entry name" value="TCF3-CBD (Catenin binding domain)"/>
    <property type="match status" value="1"/>
</dbReference>
<keyword evidence="7 12" id="KW-0106">Calcium</keyword>
<feature type="region of interest" description="Disordered" evidence="15">
    <location>
        <begin position="757"/>
        <end position="779"/>
    </location>
</feature>
<dbReference type="GO" id="GO:0008013">
    <property type="term" value="F:beta-catenin binding"/>
    <property type="evidence" value="ECO:0000318"/>
    <property type="project" value="GO_Central"/>
</dbReference>
<dbReference type="GO" id="GO:0007156">
    <property type="term" value="P:homophilic cell adhesion via plasma membrane adhesion molecules"/>
    <property type="evidence" value="ECO:0007669"/>
    <property type="project" value="InterPro"/>
</dbReference>
<gene>
    <name evidence="19" type="primary">ci-cadherin</name>
</gene>
<evidence type="ECO:0000256" key="4">
    <source>
        <dbReference type="ARBA" id="ARBA00022723"/>
    </source>
</evidence>
<protein>
    <submittedName>
        <fullName evidence="19">Cadherin</fullName>
    </submittedName>
</protein>
<dbReference type="CDD" id="cd11304">
    <property type="entry name" value="Cadherin_repeat"/>
    <property type="match status" value="5"/>
</dbReference>
<keyword evidence="20" id="KW-1185">Reference proteome</keyword>
<feature type="chain" id="PRO_5003339192" evidence="17">
    <location>
        <begin position="25"/>
        <end position="798"/>
    </location>
</feature>
<evidence type="ECO:0000256" key="2">
    <source>
        <dbReference type="ARBA" id="ARBA00022475"/>
    </source>
</evidence>
<reference evidence="19" key="4">
    <citation type="submission" date="2025-09" db="UniProtKB">
        <authorList>
            <consortium name="Ensembl"/>
        </authorList>
    </citation>
    <scope>IDENTIFICATION</scope>
</reference>
<keyword evidence="3 13" id="KW-0812">Transmembrane</keyword>
<feature type="domain" description="Cadherin" evidence="18">
    <location>
        <begin position="54"/>
        <end position="152"/>
    </location>
</feature>
<dbReference type="PROSITE" id="PS50268">
    <property type="entry name" value="CADHERIN_2"/>
    <property type="match status" value="5"/>
</dbReference>
<feature type="compositionally biased region" description="Polar residues" evidence="15">
    <location>
        <begin position="757"/>
        <end position="772"/>
    </location>
</feature>
<evidence type="ECO:0000256" key="15">
    <source>
        <dbReference type="SAM" id="MobiDB-lite"/>
    </source>
</evidence>
<dbReference type="Proteomes" id="UP000008144">
    <property type="component" value="Chromosome 9"/>
</dbReference>
<dbReference type="Pfam" id="PF00028">
    <property type="entry name" value="Cadherin"/>
    <property type="match status" value="4"/>
</dbReference>
<dbReference type="SUPFAM" id="SSF49313">
    <property type="entry name" value="Cadherin-like"/>
    <property type="match status" value="4"/>
</dbReference>
<evidence type="ECO:0000313" key="19">
    <source>
        <dbReference type="Ensembl" id="ENSCINP00000013407.3"/>
    </source>
</evidence>
<keyword evidence="11" id="KW-0325">Glycoprotein</keyword>
<evidence type="ECO:0000256" key="10">
    <source>
        <dbReference type="ARBA" id="ARBA00023136"/>
    </source>
</evidence>
<reference evidence="20" key="1">
    <citation type="journal article" date="2002" name="Science">
        <title>The draft genome of Ciona intestinalis: insights into chordate and vertebrate origins.</title>
        <authorList>
            <person name="Dehal P."/>
            <person name="Satou Y."/>
            <person name="Campbell R.K."/>
            <person name="Chapman J."/>
            <person name="Degnan B."/>
            <person name="De Tomaso A."/>
            <person name="Davidson B."/>
            <person name="Di Gregorio A."/>
            <person name="Gelpke M."/>
            <person name="Goodstein D.M."/>
            <person name="Harafuji N."/>
            <person name="Hastings K.E."/>
            <person name="Ho I."/>
            <person name="Hotta K."/>
            <person name="Huang W."/>
            <person name="Kawashima T."/>
            <person name="Lemaire P."/>
            <person name="Martinez D."/>
            <person name="Meinertzhagen I.A."/>
            <person name="Necula S."/>
            <person name="Nonaka M."/>
            <person name="Putnam N."/>
            <person name="Rash S."/>
            <person name="Saiga H."/>
            <person name="Satake M."/>
            <person name="Terry A."/>
            <person name="Yamada L."/>
            <person name="Wang H.G."/>
            <person name="Awazu S."/>
            <person name="Azumi K."/>
            <person name="Boore J."/>
            <person name="Branno M."/>
            <person name="Chin-Bow S."/>
            <person name="DeSantis R."/>
            <person name="Doyle S."/>
            <person name="Francino P."/>
            <person name="Keys D.N."/>
            <person name="Haga S."/>
            <person name="Hayashi H."/>
            <person name="Hino K."/>
            <person name="Imai K.S."/>
            <person name="Inaba K."/>
            <person name="Kano S."/>
            <person name="Kobayashi K."/>
            <person name="Kobayashi M."/>
            <person name="Lee B.I."/>
            <person name="Makabe K.W."/>
            <person name="Manohar C."/>
            <person name="Matassi G."/>
            <person name="Medina M."/>
            <person name="Mochizuki Y."/>
            <person name="Mount S."/>
            <person name="Morishita T."/>
            <person name="Miura S."/>
            <person name="Nakayama A."/>
            <person name="Nishizaka S."/>
            <person name="Nomoto H."/>
            <person name="Ohta F."/>
            <person name="Oishi K."/>
            <person name="Rigoutsos I."/>
            <person name="Sano M."/>
            <person name="Sasaki A."/>
            <person name="Sasakura Y."/>
            <person name="Shoguchi E."/>
            <person name="Shin-i T."/>
            <person name="Spagnuolo A."/>
            <person name="Stainier D."/>
            <person name="Suzuki M.M."/>
            <person name="Tassy O."/>
            <person name="Takatori N."/>
            <person name="Tokuoka M."/>
            <person name="Yagi K."/>
            <person name="Yoshizaki F."/>
            <person name="Wada S."/>
            <person name="Zhang C."/>
            <person name="Hyatt P.D."/>
            <person name="Larimer F."/>
            <person name="Detter C."/>
            <person name="Doggett N."/>
            <person name="Glavina T."/>
            <person name="Hawkins T."/>
            <person name="Richardson P."/>
            <person name="Lucas S."/>
            <person name="Kohara Y."/>
            <person name="Levine M."/>
            <person name="Satoh N."/>
            <person name="Rokhsar D.S."/>
        </authorList>
    </citation>
    <scope>NUCLEOTIDE SEQUENCE [LARGE SCALE GENOMIC DNA]</scope>
</reference>
<dbReference type="GeneTree" id="ENSGT00940000157175"/>
<feature type="domain" description="Cadherin" evidence="18">
    <location>
        <begin position="389"/>
        <end position="496"/>
    </location>
</feature>
<keyword evidence="6" id="KW-0677">Repeat</keyword>
<dbReference type="InterPro" id="IPR000233">
    <property type="entry name" value="Cadherin_Y-type_LIR"/>
</dbReference>
<dbReference type="FunFam" id="4.10.900.10:FF:000001">
    <property type="entry name" value="Cadherin 2"/>
    <property type="match status" value="1"/>
</dbReference>
<evidence type="ECO:0000256" key="12">
    <source>
        <dbReference type="PROSITE-ProRule" id="PRU00043"/>
    </source>
</evidence>
<dbReference type="EMBL" id="EAAA01002837">
    <property type="status" value="NOT_ANNOTATED_CDS"/>
    <property type="molecule type" value="Genomic_DNA"/>
</dbReference>
<dbReference type="Pfam" id="PF01049">
    <property type="entry name" value="CADH_Y-type_LIR"/>
    <property type="match status" value="1"/>
</dbReference>
<dbReference type="InterPro" id="IPR020894">
    <property type="entry name" value="Cadherin_CS"/>
</dbReference>
<feature type="signal peptide" evidence="17">
    <location>
        <begin position="1"/>
        <end position="24"/>
    </location>
</feature>
<evidence type="ECO:0000256" key="7">
    <source>
        <dbReference type="ARBA" id="ARBA00022837"/>
    </source>
</evidence>